<evidence type="ECO:0000256" key="1">
    <source>
        <dbReference type="SAM" id="Phobius"/>
    </source>
</evidence>
<protein>
    <submittedName>
        <fullName evidence="2">Uncharacterized protein</fullName>
    </submittedName>
</protein>
<dbReference type="EMBL" id="AP009552">
    <property type="protein sequence ID" value="BAG03351.1"/>
    <property type="molecule type" value="Genomic_DNA"/>
</dbReference>
<keyword evidence="1" id="KW-1133">Transmembrane helix</keyword>
<feature type="transmembrane region" description="Helical" evidence="1">
    <location>
        <begin position="40"/>
        <end position="60"/>
    </location>
</feature>
<organism evidence="2 3">
    <name type="scientific">Microcystis aeruginosa (strain NIES-843 / IAM M-2473)</name>
    <dbReference type="NCBI Taxonomy" id="449447"/>
    <lineage>
        <taxon>Bacteria</taxon>
        <taxon>Bacillati</taxon>
        <taxon>Cyanobacteriota</taxon>
        <taxon>Cyanophyceae</taxon>
        <taxon>Oscillatoriophycideae</taxon>
        <taxon>Chroococcales</taxon>
        <taxon>Microcystaceae</taxon>
        <taxon>Microcystis</taxon>
    </lineage>
</organism>
<dbReference type="PaxDb" id="449447-MAE_35290"/>
<dbReference type="KEGG" id="mar:MAE_35290"/>
<dbReference type="Proteomes" id="UP000001510">
    <property type="component" value="Chromosome"/>
</dbReference>
<evidence type="ECO:0000313" key="3">
    <source>
        <dbReference type="Proteomes" id="UP000001510"/>
    </source>
</evidence>
<gene>
    <name evidence="2" type="ordered locus">MAE_35290</name>
</gene>
<keyword evidence="3" id="KW-1185">Reference proteome</keyword>
<accession>B0JMR6</accession>
<dbReference type="EnsemblBacteria" id="BAG03351">
    <property type="protein sequence ID" value="BAG03351"/>
    <property type="gene ID" value="MAE_35290"/>
</dbReference>
<evidence type="ECO:0000313" key="2">
    <source>
        <dbReference type="EMBL" id="BAG03351.1"/>
    </source>
</evidence>
<keyword evidence="1" id="KW-0812">Transmembrane</keyword>
<reference evidence="2 3" key="1">
    <citation type="journal article" date="2007" name="DNA Res.">
        <title>Complete genomic structure of the bloom-forming toxic cyanobacterium Microcystis aeruginosa NIES-843.</title>
        <authorList>
            <person name="Kaneko T."/>
            <person name="Nakajima N."/>
            <person name="Okamoto S."/>
            <person name="Suzuki I."/>
            <person name="Tanabe Y."/>
            <person name="Tamaoki M."/>
            <person name="Nakamura Y."/>
            <person name="Kasai F."/>
            <person name="Watanabe A."/>
            <person name="Kawashima K."/>
            <person name="Kishida Y."/>
            <person name="Ono A."/>
            <person name="Shimizu Y."/>
            <person name="Takahashi C."/>
            <person name="Minami C."/>
            <person name="Fujishiro T."/>
            <person name="Kohara M."/>
            <person name="Katoh M."/>
            <person name="Nakazaki N."/>
            <person name="Nakayama S."/>
            <person name="Yamada M."/>
            <person name="Tabata S."/>
            <person name="Watanabe M.M."/>
        </authorList>
    </citation>
    <scope>NUCLEOTIDE SEQUENCE [LARGE SCALE GENOMIC DNA]</scope>
    <source>
        <strain evidence="3">NIES-843 / IAM M-247</strain>
    </source>
</reference>
<keyword evidence="1" id="KW-0472">Membrane</keyword>
<dbReference type="HOGENOM" id="CLU_2807629_0_0_3"/>
<sequence length="67" mass="7345">MIRQSPSLIFGSTSFRINPSNVTASTAPYMLTDATTFSQLIALIIEIFLPLFCGFLPRALRPIKALA</sequence>
<proteinExistence type="predicted"/>
<dbReference type="STRING" id="449447.MAE_35290"/>
<name>B0JMR6_MICAN</name>
<dbReference type="AlphaFoldDB" id="B0JMR6"/>